<dbReference type="EMBL" id="QAAA01000032">
    <property type="protein sequence ID" value="PTN00548.1"/>
    <property type="molecule type" value="Genomic_DNA"/>
</dbReference>
<dbReference type="Proteomes" id="UP000243859">
    <property type="component" value="Unassembled WGS sequence"/>
</dbReference>
<keyword evidence="3" id="KW-1185">Reference proteome</keyword>
<organism evidence="2 3">
    <name type="scientific">Rhodovulum imhoffii</name>
    <dbReference type="NCBI Taxonomy" id="365340"/>
    <lineage>
        <taxon>Bacteria</taxon>
        <taxon>Pseudomonadati</taxon>
        <taxon>Pseudomonadota</taxon>
        <taxon>Alphaproteobacteria</taxon>
        <taxon>Rhodobacterales</taxon>
        <taxon>Paracoccaceae</taxon>
        <taxon>Rhodovulum</taxon>
    </lineage>
</organism>
<dbReference type="PANTHER" id="PTHR36455">
    <property type="match status" value="1"/>
</dbReference>
<dbReference type="Pfam" id="PF05717">
    <property type="entry name" value="TnpB_IS66"/>
    <property type="match status" value="1"/>
</dbReference>
<gene>
    <name evidence="2" type="ORF">C8N32_13212</name>
</gene>
<evidence type="ECO:0000256" key="1">
    <source>
        <dbReference type="SAM" id="MobiDB-lite"/>
    </source>
</evidence>
<proteinExistence type="predicted"/>
<evidence type="ECO:0000313" key="3">
    <source>
        <dbReference type="Proteomes" id="UP000243859"/>
    </source>
</evidence>
<dbReference type="InterPro" id="IPR008878">
    <property type="entry name" value="Transposase_IS66_Orf2"/>
</dbReference>
<comment type="caution">
    <text evidence="2">The sequence shown here is derived from an EMBL/GenBank/DDBJ whole genome shotgun (WGS) entry which is preliminary data.</text>
</comment>
<dbReference type="AlphaFoldDB" id="A0A2T5BNI7"/>
<protein>
    <submittedName>
        <fullName evidence="2">IS66 Orf2 like protein</fullName>
    </submittedName>
</protein>
<sequence>MALRCPSSVTDSFALEPEQSDQTATGSGLVMAYKRLEDSSFTWPAVRNGVMRLEPAQFEALFSGLDWQRVRPLEVIAPAAAE</sequence>
<reference evidence="2 3" key="1">
    <citation type="submission" date="2018-04" db="EMBL/GenBank/DDBJ databases">
        <title>Genomic Encyclopedia of Archaeal and Bacterial Type Strains, Phase II (KMG-II): from individual species to whole genera.</title>
        <authorList>
            <person name="Goeker M."/>
        </authorList>
    </citation>
    <scope>NUCLEOTIDE SEQUENCE [LARGE SCALE GENOMIC DNA]</scope>
    <source>
        <strain evidence="2 3">DSM 18064</strain>
    </source>
</reference>
<dbReference type="PANTHER" id="PTHR36455:SF1">
    <property type="entry name" value="BLR8292 PROTEIN"/>
    <property type="match status" value="1"/>
</dbReference>
<feature type="region of interest" description="Disordered" evidence="1">
    <location>
        <begin position="1"/>
        <end position="26"/>
    </location>
</feature>
<accession>A0A2T5BNI7</accession>
<evidence type="ECO:0000313" key="2">
    <source>
        <dbReference type="EMBL" id="PTN00548.1"/>
    </source>
</evidence>
<name>A0A2T5BNI7_9RHOB</name>